<evidence type="ECO:0000313" key="2">
    <source>
        <dbReference type="EMBL" id="GIX77133.1"/>
    </source>
</evidence>
<dbReference type="AlphaFoldDB" id="A0AAV4MZH4"/>
<comment type="caution">
    <text evidence="2">The sequence shown here is derived from an EMBL/GenBank/DDBJ whole genome shotgun (WGS) entry which is preliminary data.</text>
</comment>
<dbReference type="EMBL" id="BPLQ01000988">
    <property type="protein sequence ID" value="GIX77133.1"/>
    <property type="molecule type" value="Genomic_DNA"/>
</dbReference>
<reference evidence="2 3" key="1">
    <citation type="submission" date="2021-06" db="EMBL/GenBank/DDBJ databases">
        <title>Caerostris darwini draft genome.</title>
        <authorList>
            <person name="Kono N."/>
            <person name="Arakawa K."/>
        </authorList>
    </citation>
    <scope>NUCLEOTIDE SEQUENCE [LARGE SCALE GENOMIC DNA]</scope>
</reference>
<accession>A0AAV4MZH4</accession>
<keyword evidence="3" id="KW-1185">Reference proteome</keyword>
<proteinExistence type="predicted"/>
<dbReference type="Proteomes" id="UP001054837">
    <property type="component" value="Unassembled WGS sequence"/>
</dbReference>
<feature type="region of interest" description="Disordered" evidence="1">
    <location>
        <begin position="93"/>
        <end position="115"/>
    </location>
</feature>
<evidence type="ECO:0000256" key="1">
    <source>
        <dbReference type="SAM" id="MobiDB-lite"/>
    </source>
</evidence>
<feature type="compositionally biased region" description="Basic and acidic residues" evidence="1">
    <location>
        <begin position="104"/>
        <end position="115"/>
    </location>
</feature>
<protein>
    <submittedName>
        <fullName evidence="2">Uncharacterized protein</fullName>
    </submittedName>
</protein>
<name>A0AAV4MZH4_9ARAC</name>
<organism evidence="2 3">
    <name type="scientific">Caerostris darwini</name>
    <dbReference type="NCBI Taxonomy" id="1538125"/>
    <lineage>
        <taxon>Eukaryota</taxon>
        <taxon>Metazoa</taxon>
        <taxon>Ecdysozoa</taxon>
        <taxon>Arthropoda</taxon>
        <taxon>Chelicerata</taxon>
        <taxon>Arachnida</taxon>
        <taxon>Araneae</taxon>
        <taxon>Araneomorphae</taxon>
        <taxon>Entelegynae</taxon>
        <taxon>Araneoidea</taxon>
        <taxon>Araneidae</taxon>
        <taxon>Caerostris</taxon>
    </lineage>
</organism>
<gene>
    <name evidence="2" type="ORF">CDAR_463751</name>
</gene>
<evidence type="ECO:0000313" key="3">
    <source>
        <dbReference type="Proteomes" id="UP001054837"/>
    </source>
</evidence>
<sequence>MDSSGGLEVQNAFAVFHSTPELWNYPCFDFSTRKLFSILWLRDGSNASDLSIPVRMRCSDSVPCFFTVHGRHIHNVTGNLRGVLLFVYQSFTPRTVPPPSPSFHRPERSDSNRQQ</sequence>